<feature type="region of interest" description="Disordered" evidence="4">
    <location>
        <begin position="1"/>
        <end position="53"/>
    </location>
</feature>
<feature type="compositionally biased region" description="Acidic residues" evidence="4">
    <location>
        <begin position="19"/>
        <end position="29"/>
    </location>
</feature>
<evidence type="ECO:0000256" key="3">
    <source>
        <dbReference type="ARBA" id="ARBA00023242"/>
    </source>
</evidence>
<organism evidence="6 7">
    <name type="scientific">Escallonia herrerae</name>
    <dbReference type="NCBI Taxonomy" id="1293975"/>
    <lineage>
        <taxon>Eukaryota</taxon>
        <taxon>Viridiplantae</taxon>
        <taxon>Streptophyta</taxon>
        <taxon>Embryophyta</taxon>
        <taxon>Tracheophyta</taxon>
        <taxon>Spermatophyta</taxon>
        <taxon>Magnoliopsida</taxon>
        <taxon>eudicotyledons</taxon>
        <taxon>Gunneridae</taxon>
        <taxon>Pentapetalae</taxon>
        <taxon>asterids</taxon>
        <taxon>campanulids</taxon>
        <taxon>Escalloniales</taxon>
        <taxon>Escalloniaceae</taxon>
        <taxon>Escallonia</taxon>
    </lineage>
</organism>
<dbReference type="GO" id="GO:0005634">
    <property type="term" value="C:nucleus"/>
    <property type="evidence" value="ECO:0007669"/>
    <property type="project" value="UniProtKB-SubCell"/>
</dbReference>
<feature type="region of interest" description="Disordered" evidence="4">
    <location>
        <begin position="632"/>
        <end position="663"/>
    </location>
</feature>
<comment type="subcellular location">
    <subcellularLocation>
        <location evidence="1">Nucleus</location>
    </subcellularLocation>
</comment>
<dbReference type="SUPFAM" id="SSF52113">
    <property type="entry name" value="BRCT domain"/>
    <property type="match status" value="1"/>
</dbReference>
<evidence type="ECO:0000256" key="2">
    <source>
        <dbReference type="ARBA" id="ARBA00022763"/>
    </source>
</evidence>
<feature type="domain" description="BRCT" evidence="5">
    <location>
        <begin position="924"/>
        <end position="1005"/>
    </location>
</feature>
<dbReference type="Pfam" id="PF16589">
    <property type="entry name" value="BRCT_2"/>
    <property type="match status" value="1"/>
</dbReference>
<dbReference type="CDD" id="cd18432">
    <property type="entry name" value="BRCT_PAXIP1_rpt6_like"/>
    <property type="match status" value="1"/>
</dbReference>
<proteinExistence type="predicted"/>
<evidence type="ECO:0000256" key="4">
    <source>
        <dbReference type="SAM" id="MobiDB-lite"/>
    </source>
</evidence>
<dbReference type="GO" id="GO:0006974">
    <property type="term" value="P:DNA damage response"/>
    <property type="evidence" value="ECO:0007669"/>
    <property type="project" value="UniProtKB-KW"/>
</dbReference>
<dbReference type="SMART" id="SM00292">
    <property type="entry name" value="BRCT"/>
    <property type="match status" value="1"/>
</dbReference>
<evidence type="ECO:0000259" key="5">
    <source>
        <dbReference type="PROSITE" id="PS50172"/>
    </source>
</evidence>
<keyword evidence="7" id="KW-1185">Reference proteome</keyword>
<feature type="compositionally biased region" description="Polar residues" evidence="4">
    <location>
        <begin position="567"/>
        <end position="581"/>
    </location>
</feature>
<accession>A0AA88V3N7</accession>
<evidence type="ECO:0000256" key="1">
    <source>
        <dbReference type="ARBA" id="ARBA00004123"/>
    </source>
</evidence>
<reference evidence="6" key="1">
    <citation type="submission" date="2022-12" db="EMBL/GenBank/DDBJ databases">
        <title>Draft genome assemblies for two species of Escallonia (Escalloniales).</title>
        <authorList>
            <person name="Chanderbali A."/>
            <person name="Dervinis C."/>
            <person name="Anghel I."/>
            <person name="Soltis D."/>
            <person name="Soltis P."/>
            <person name="Zapata F."/>
        </authorList>
    </citation>
    <scope>NUCLEOTIDE SEQUENCE</scope>
    <source>
        <strain evidence="6">UCBG64.0493</strain>
        <tissue evidence="6">Leaf</tissue>
    </source>
</reference>
<protein>
    <recommendedName>
        <fullName evidence="5">BRCT domain-containing protein</fullName>
    </recommendedName>
</protein>
<evidence type="ECO:0000313" key="7">
    <source>
        <dbReference type="Proteomes" id="UP001188597"/>
    </source>
</evidence>
<evidence type="ECO:0000313" key="6">
    <source>
        <dbReference type="EMBL" id="KAK3000548.1"/>
    </source>
</evidence>
<feature type="compositionally biased region" description="Basic and acidic residues" evidence="4">
    <location>
        <begin position="9"/>
        <end position="18"/>
    </location>
</feature>
<dbReference type="PROSITE" id="PS50172">
    <property type="entry name" value="BRCT"/>
    <property type="match status" value="1"/>
</dbReference>
<dbReference type="AlphaFoldDB" id="A0AA88V3N7"/>
<name>A0AA88V3N7_9ASTE</name>
<dbReference type="Pfam" id="PF16770">
    <property type="entry name" value="RTT107_BRCT_5"/>
    <property type="match status" value="1"/>
</dbReference>
<feature type="compositionally biased region" description="Basic and acidic residues" evidence="4">
    <location>
        <begin position="537"/>
        <end position="548"/>
    </location>
</feature>
<comment type="caution">
    <text evidence="6">The sequence shown here is derived from an EMBL/GenBank/DDBJ whole genome shotgun (WGS) entry which is preliminary data.</text>
</comment>
<dbReference type="InterPro" id="IPR001357">
    <property type="entry name" value="BRCT_dom"/>
</dbReference>
<feature type="region of interest" description="Disordered" evidence="4">
    <location>
        <begin position="537"/>
        <end position="608"/>
    </location>
</feature>
<sequence>MGSLGDGDDIIKETKQDSDVEDIDSETETFDGQLSPRISPVFDESLGDGLNGEDADDLQFLRRTMLFDGTVPRENAFGNEAVNFDGETQMVDLGSETQALECLNCADDMDTQLVDNYDTEIVDSEDEGTDRTEVLSDNELSDGDSVKRAGIRLVDQENLLYSTVSKQGEGGCEAALDPLADEELSSGSTHKEFTSVRAASIRASGLAAHNSAFEGSVSGGFTQSLKDHKVEQNGIPVIRDTFKVAGDVDQEVTLGKYTEQMKGSRYQKNSMVGKSTARKLFTDEILPDIKGLDDHINNGGGADLSEYELAGLSYADSQEPGESSQAIALDVVDRFLKINVEEIDEELNVRRSTLGNHKPTLVAKGTQRLAKSSNFINTVGERGIFDWDDTREDEGGGEFFTKKKAAFFDNRRQRRRAFTQPREPRRRVSKTGGAVKESADEEERLNVNDKIKELVHTNLRPVSHEPKSNNEATKVKGAKFRKDLIKEMDEQLNSKDAVETAIIEDVPELLNVGIDTQMAAEAMETLCFGFGGRYRDSSDAHQGGKDMKNGSPKAEVKKRAKTRQTKSEIIQKQACSSTYGVTTRQSKKTKRTTTKESSMTHSRKVRKQCDGEVVKPGLKKVRLDTKELTATNGGENLIVPPKSVEQTQEEQALEQSDNSDIVGSDKKLRMQEKSGTFTPIACRTRQQCLEIGRSASSDMGKSVNIACLNGLKDKRCGCRFTKVGSNQSGIEDSSINQFEQSDPKLSDVSGTVMIPKLEYPKRRRSRQNSSSIAQGDIGQSIAWLNKPQVDFICTAVDLGIKRKTRSSVRAGPVLSSLDGQPGKKLKGPEENVTSSTEGLRENARLEASPSKSCKLSASACTPPVNRMTPVKEASPICVGEEYIRQSCRKNLSSSLLMKELGSLTATALEPASTTKNLRRRSGKVKVLLSHHLDEDTIKQQKKILEQFEASVATSMSDATHFMADEFVRTRNMLEAIALGKPVVTPSWLESCRQAKFFIDEKNHLLRDARKEKEFGFSMPVSLAHACKHPILQATERIGRSALKDDKVPDDLLVLSCEEDYELCLPFLRKGAAIYSSELLLHGIVIQKLEYERLAIAAINPMGLRLKVDFYLLLSYKWWVFDGRHRLFVDHVKRTRSTIWLKQATDQYHRVTKCK</sequence>
<dbReference type="PANTHER" id="PTHR23196">
    <property type="entry name" value="PAX TRANSCRIPTION ACTIVATION DOMAIN INTERACTING PROTEIN"/>
    <property type="match status" value="1"/>
</dbReference>
<dbReference type="EMBL" id="JAVXUP010002983">
    <property type="protein sequence ID" value="KAK3000548.1"/>
    <property type="molecule type" value="Genomic_DNA"/>
</dbReference>
<dbReference type="InterPro" id="IPR036420">
    <property type="entry name" value="BRCT_dom_sf"/>
</dbReference>
<feature type="region of interest" description="Disordered" evidence="4">
    <location>
        <begin position="809"/>
        <end position="847"/>
    </location>
</feature>
<feature type="region of interest" description="Disordered" evidence="4">
    <location>
        <begin position="413"/>
        <end position="442"/>
    </location>
</feature>
<dbReference type="CDD" id="cd17744">
    <property type="entry name" value="BRCT_MDC1_rpt1"/>
    <property type="match status" value="1"/>
</dbReference>
<dbReference type="InterPro" id="IPR051579">
    <property type="entry name" value="DDR_Transcriptional_Reg"/>
</dbReference>
<dbReference type="Gene3D" id="3.40.50.10190">
    <property type="entry name" value="BRCT domain"/>
    <property type="match status" value="2"/>
</dbReference>
<keyword evidence="2" id="KW-0227">DNA damage</keyword>
<gene>
    <name evidence="6" type="ORF">RJ639_022247</name>
</gene>
<dbReference type="PANTHER" id="PTHR23196:SF1">
    <property type="entry name" value="PAX-INTERACTING PROTEIN 1"/>
    <property type="match status" value="1"/>
</dbReference>
<keyword evidence="3" id="KW-0539">Nucleus</keyword>
<dbReference type="Proteomes" id="UP001188597">
    <property type="component" value="Unassembled WGS sequence"/>
</dbReference>